<name>A0ABT1DC22_9PROT</name>
<evidence type="ECO:0000313" key="3">
    <source>
        <dbReference type="Proteomes" id="UP001523392"/>
    </source>
</evidence>
<evidence type="ECO:0000256" key="1">
    <source>
        <dbReference type="SAM" id="MobiDB-lite"/>
    </source>
</evidence>
<proteinExistence type="predicted"/>
<dbReference type="RefSeq" id="WP_252956172.1">
    <property type="nucleotide sequence ID" value="NZ_JAFIRR010000196.1"/>
</dbReference>
<organism evidence="2 3">
    <name type="scientific">Siccirubricoccus soli</name>
    <dbReference type="NCBI Taxonomy" id="2899147"/>
    <lineage>
        <taxon>Bacteria</taxon>
        <taxon>Pseudomonadati</taxon>
        <taxon>Pseudomonadota</taxon>
        <taxon>Alphaproteobacteria</taxon>
        <taxon>Acetobacterales</taxon>
        <taxon>Roseomonadaceae</taxon>
        <taxon>Siccirubricoccus</taxon>
    </lineage>
</organism>
<feature type="region of interest" description="Disordered" evidence="1">
    <location>
        <begin position="1"/>
        <end position="45"/>
    </location>
</feature>
<comment type="caution">
    <text evidence="2">The sequence shown here is derived from an EMBL/GenBank/DDBJ whole genome shotgun (WGS) entry which is preliminary data.</text>
</comment>
<accession>A0ABT1DC22</accession>
<sequence>MPSPPEPRETGPSGAEATRPASPGLLPPGPAGDCPEPNLPPTGDAAFDAWVGRKLAALYGEILAEPPPAAMLRLLRPAAPRR</sequence>
<evidence type="ECO:0000313" key="2">
    <source>
        <dbReference type="EMBL" id="MCO6419488.1"/>
    </source>
</evidence>
<gene>
    <name evidence="2" type="ORF">JYK14_25470</name>
</gene>
<dbReference type="EMBL" id="JAFIRR010000196">
    <property type="protein sequence ID" value="MCO6419488.1"/>
    <property type="molecule type" value="Genomic_DNA"/>
</dbReference>
<evidence type="ECO:0008006" key="4">
    <source>
        <dbReference type="Google" id="ProtNLM"/>
    </source>
</evidence>
<reference evidence="2 3" key="1">
    <citation type="submission" date="2021-12" db="EMBL/GenBank/DDBJ databases">
        <title>Siccirubricoccus leaddurans sp. nov., a high concentration Zn2+ tolerance bacterium.</title>
        <authorList>
            <person name="Cao Y."/>
        </authorList>
    </citation>
    <scope>NUCLEOTIDE SEQUENCE [LARGE SCALE GENOMIC DNA]</scope>
    <source>
        <strain evidence="2 3">KC 17139</strain>
    </source>
</reference>
<keyword evidence="3" id="KW-1185">Reference proteome</keyword>
<protein>
    <recommendedName>
        <fullName evidence="4">Anti-sigma factor NepR domain-containing protein</fullName>
    </recommendedName>
</protein>
<dbReference type="Proteomes" id="UP001523392">
    <property type="component" value="Unassembled WGS sequence"/>
</dbReference>